<accession>A0A9J6GIG6</accession>
<dbReference type="GO" id="GO:0008270">
    <property type="term" value="F:zinc ion binding"/>
    <property type="evidence" value="ECO:0007669"/>
    <property type="project" value="InterPro"/>
</dbReference>
<feature type="compositionally biased region" description="Polar residues" evidence="2">
    <location>
        <begin position="522"/>
        <end position="533"/>
    </location>
</feature>
<evidence type="ECO:0000313" key="4">
    <source>
        <dbReference type="EMBL" id="KAH9374705.1"/>
    </source>
</evidence>
<feature type="compositionally biased region" description="Low complexity" evidence="2">
    <location>
        <begin position="465"/>
        <end position="485"/>
    </location>
</feature>
<dbReference type="VEuPathDB" id="VectorBase:HLOH_046649"/>
<feature type="region of interest" description="Disordered" evidence="2">
    <location>
        <begin position="516"/>
        <end position="540"/>
    </location>
</feature>
<organism evidence="4 5">
    <name type="scientific">Haemaphysalis longicornis</name>
    <name type="common">Bush tick</name>
    <dbReference type="NCBI Taxonomy" id="44386"/>
    <lineage>
        <taxon>Eukaryota</taxon>
        <taxon>Metazoa</taxon>
        <taxon>Ecdysozoa</taxon>
        <taxon>Arthropoda</taxon>
        <taxon>Chelicerata</taxon>
        <taxon>Arachnida</taxon>
        <taxon>Acari</taxon>
        <taxon>Parasitiformes</taxon>
        <taxon>Ixodida</taxon>
        <taxon>Ixodoidea</taxon>
        <taxon>Ixodidae</taxon>
        <taxon>Haemaphysalinae</taxon>
        <taxon>Haemaphysalis</taxon>
    </lineage>
</organism>
<sequence length="669" mass="73755">MAEHGARASPPAQPAAAGVIDPGARASPPAQSVTVGAPASDATTSAPESLIAPVSCYAIEPGEKTRRTLDDYSGRDALRGPRARSRERRRKGSPNDRDTLLDHQREERRKSRATHHRARRSAGHFMEIEDTDTDSSFASRSPHHSRSPIDRTRVSDYQAEWSARDPSAQDNDERFGLWTIQGPKRRPRFARKAEPGAPTEEIPRSKLPSYLITLRPTTRVALASVSQRLLHTTVMAAAPPSELQHHVAIRTNSASNTVTIETYDAQHAKGLLRLTSIRISPNQTIPITAHQTPGKGMCRGVIYRVDPSETAESLRRALYSESHHIIAARLMGKRGACLVTFEGTRPPRTIRYWSVLTKVSTYEARSLVCHNCQGLGHKKDICPHPSTCAKCGRQHSADVQCMDQTPYCRNCKQSGHLGTDAECPSRRRFEERSKERAKDRRSRSRNRRRSRRRSSSWNHGNRFMPLSETSPSRSRSRSVGAPAASQLDRAAASPGSQIAKESTNKKVTYATATASIMPPIQRSAQPSSTQDSPALTPATDDDLGAMIAALREEERDLHNQVQEIRREMERALAEVNARIAEKAARRKELQARLRSSRAERAATPMVISPPSVVQASLQGQVTTDHIVETCVRTILDKLVIAGILPLQACSLATPSAAAVRPKATHHDTQ</sequence>
<feature type="compositionally biased region" description="Basic and acidic residues" evidence="2">
    <location>
        <begin position="423"/>
        <end position="438"/>
    </location>
</feature>
<reference evidence="4 5" key="1">
    <citation type="journal article" date="2020" name="Cell">
        <title>Large-Scale Comparative Analyses of Tick Genomes Elucidate Their Genetic Diversity and Vector Capacities.</title>
        <authorList>
            <consortium name="Tick Genome and Microbiome Consortium (TIGMIC)"/>
            <person name="Jia N."/>
            <person name="Wang J."/>
            <person name="Shi W."/>
            <person name="Du L."/>
            <person name="Sun Y."/>
            <person name="Zhan W."/>
            <person name="Jiang J.F."/>
            <person name="Wang Q."/>
            <person name="Zhang B."/>
            <person name="Ji P."/>
            <person name="Bell-Sakyi L."/>
            <person name="Cui X.M."/>
            <person name="Yuan T.T."/>
            <person name="Jiang B.G."/>
            <person name="Yang W.F."/>
            <person name="Lam T.T."/>
            <person name="Chang Q.C."/>
            <person name="Ding S.J."/>
            <person name="Wang X.J."/>
            <person name="Zhu J.G."/>
            <person name="Ruan X.D."/>
            <person name="Zhao L."/>
            <person name="Wei J.T."/>
            <person name="Ye R.Z."/>
            <person name="Que T.C."/>
            <person name="Du C.H."/>
            <person name="Zhou Y.H."/>
            <person name="Cheng J.X."/>
            <person name="Dai P.F."/>
            <person name="Guo W.B."/>
            <person name="Han X.H."/>
            <person name="Huang E.J."/>
            <person name="Li L.F."/>
            <person name="Wei W."/>
            <person name="Gao Y.C."/>
            <person name="Liu J.Z."/>
            <person name="Shao H.Z."/>
            <person name="Wang X."/>
            <person name="Wang C.C."/>
            <person name="Yang T.C."/>
            <person name="Huo Q.B."/>
            <person name="Li W."/>
            <person name="Chen H.Y."/>
            <person name="Chen S.E."/>
            <person name="Zhou L.G."/>
            <person name="Ni X.B."/>
            <person name="Tian J.H."/>
            <person name="Sheng Y."/>
            <person name="Liu T."/>
            <person name="Pan Y.S."/>
            <person name="Xia L.Y."/>
            <person name="Li J."/>
            <person name="Zhao F."/>
            <person name="Cao W.C."/>
        </authorList>
    </citation>
    <scope>NUCLEOTIDE SEQUENCE [LARGE SCALE GENOMIC DNA]</scope>
    <source>
        <strain evidence="4">HaeL-2018</strain>
    </source>
</reference>
<feature type="compositionally biased region" description="Low complexity" evidence="2">
    <location>
        <begin position="7"/>
        <end position="17"/>
    </location>
</feature>
<dbReference type="GO" id="GO:0003676">
    <property type="term" value="F:nucleic acid binding"/>
    <property type="evidence" value="ECO:0007669"/>
    <property type="project" value="InterPro"/>
</dbReference>
<feature type="compositionally biased region" description="Basic residues" evidence="2">
    <location>
        <begin position="439"/>
        <end position="454"/>
    </location>
</feature>
<feature type="compositionally biased region" description="Basic and acidic residues" evidence="2">
    <location>
        <begin position="93"/>
        <end position="109"/>
    </location>
</feature>
<dbReference type="AlphaFoldDB" id="A0A9J6GIG6"/>
<dbReference type="OrthoDB" id="10022108at2759"/>
<dbReference type="InterPro" id="IPR001878">
    <property type="entry name" value="Znf_CCHC"/>
</dbReference>
<feature type="domain" description="CCHC-type" evidence="3">
    <location>
        <begin position="407"/>
        <end position="425"/>
    </location>
</feature>
<evidence type="ECO:0000256" key="1">
    <source>
        <dbReference type="SAM" id="Coils"/>
    </source>
</evidence>
<feature type="coiled-coil region" evidence="1">
    <location>
        <begin position="547"/>
        <end position="599"/>
    </location>
</feature>
<protein>
    <recommendedName>
        <fullName evidence="3">CCHC-type domain-containing protein</fullName>
    </recommendedName>
</protein>
<proteinExistence type="predicted"/>
<evidence type="ECO:0000256" key="2">
    <source>
        <dbReference type="SAM" id="MobiDB-lite"/>
    </source>
</evidence>
<dbReference type="Proteomes" id="UP000821853">
    <property type="component" value="Chromosome 5"/>
</dbReference>
<name>A0A9J6GIG6_HAELO</name>
<feature type="region of interest" description="Disordered" evidence="2">
    <location>
        <begin position="416"/>
        <end position="504"/>
    </location>
</feature>
<keyword evidence="1" id="KW-0175">Coiled coil</keyword>
<comment type="caution">
    <text evidence="4">The sequence shown here is derived from an EMBL/GenBank/DDBJ whole genome shotgun (WGS) entry which is preliminary data.</text>
</comment>
<feature type="compositionally biased region" description="Basic residues" evidence="2">
    <location>
        <begin position="81"/>
        <end position="92"/>
    </location>
</feature>
<evidence type="ECO:0000313" key="5">
    <source>
        <dbReference type="Proteomes" id="UP000821853"/>
    </source>
</evidence>
<dbReference type="SMART" id="SM00343">
    <property type="entry name" value="ZnF_C2HC"/>
    <property type="match status" value="2"/>
</dbReference>
<keyword evidence="5" id="KW-1185">Reference proteome</keyword>
<evidence type="ECO:0000259" key="3">
    <source>
        <dbReference type="SMART" id="SM00343"/>
    </source>
</evidence>
<dbReference type="EMBL" id="JABSTR010000007">
    <property type="protein sequence ID" value="KAH9374705.1"/>
    <property type="molecule type" value="Genomic_DNA"/>
</dbReference>
<feature type="domain" description="CCHC-type" evidence="3">
    <location>
        <begin position="368"/>
        <end position="384"/>
    </location>
</feature>
<feature type="compositionally biased region" description="Basic residues" evidence="2">
    <location>
        <begin position="110"/>
        <end position="122"/>
    </location>
</feature>
<feature type="compositionally biased region" description="Basic and acidic residues" evidence="2">
    <location>
        <begin position="61"/>
        <end position="79"/>
    </location>
</feature>
<gene>
    <name evidence="4" type="ORF">HPB48_021807</name>
</gene>
<feature type="region of interest" description="Disordered" evidence="2">
    <location>
        <begin position="1"/>
        <end position="153"/>
    </location>
</feature>